<reference evidence="1" key="1">
    <citation type="thesis" date="2020" institute="ProQuest LLC" country="789 East Eisenhower Parkway, Ann Arbor, MI, USA">
        <title>Comparative Genomics and Chromosome Evolution.</title>
        <authorList>
            <person name="Mudd A.B."/>
        </authorList>
    </citation>
    <scope>NUCLEOTIDE SEQUENCE</scope>
    <source>
        <strain evidence="1">237g6f4</strain>
        <tissue evidence="1">Blood</tissue>
    </source>
</reference>
<evidence type="ECO:0000313" key="2">
    <source>
        <dbReference type="Proteomes" id="UP000824782"/>
    </source>
</evidence>
<protein>
    <submittedName>
        <fullName evidence="1">Uncharacterized protein</fullName>
    </submittedName>
</protein>
<dbReference type="EMBL" id="WNYA01000008">
    <property type="protein sequence ID" value="KAG8557836.1"/>
    <property type="molecule type" value="Genomic_DNA"/>
</dbReference>
<proteinExistence type="predicted"/>
<sequence length="69" mass="7786">MDVTKKRLSGGKETEMLRCTEQDRISPGGCQDSGGQDLAPLPPIRRFTVTHCDSLHVTCRTDPRWRLKC</sequence>
<name>A0AAV7A8B3_ENGPU</name>
<comment type="caution">
    <text evidence="1">The sequence shown here is derived from an EMBL/GenBank/DDBJ whole genome shotgun (WGS) entry which is preliminary data.</text>
</comment>
<accession>A0AAV7A8B3</accession>
<evidence type="ECO:0000313" key="1">
    <source>
        <dbReference type="EMBL" id="KAG8557836.1"/>
    </source>
</evidence>
<dbReference type="AlphaFoldDB" id="A0AAV7A8B3"/>
<dbReference type="Proteomes" id="UP000824782">
    <property type="component" value="Unassembled WGS sequence"/>
</dbReference>
<keyword evidence="2" id="KW-1185">Reference proteome</keyword>
<gene>
    <name evidence="1" type="ORF">GDO81_016741</name>
</gene>
<organism evidence="1 2">
    <name type="scientific">Engystomops pustulosus</name>
    <name type="common">Tungara frog</name>
    <name type="synonym">Physalaemus pustulosus</name>
    <dbReference type="NCBI Taxonomy" id="76066"/>
    <lineage>
        <taxon>Eukaryota</taxon>
        <taxon>Metazoa</taxon>
        <taxon>Chordata</taxon>
        <taxon>Craniata</taxon>
        <taxon>Vertebrata</taxon>
        <taxon>Euteleostomi</taxon>
        <taxon>Amphibia</taxon>
        <taxon>Batrachia</taxon>
        <taxon>Anura</taxon>
        <taxon>Neobatrachia</taxon>
        <taxon>Hyloidea</taxon>
        <taxon>Leptodactylidae</taxon>
        <taxon>Leiuperinae</taxon>
        <taxon>Engystomops</taxon>
    </lineage>
</organism>